<name>A0A3R7NDQ4_PENVA</name>
<sequence>MLLAPFCHSFTQTLRHHLYAACSHHTPLPFSDTVFTISLTHVSLPACSLLSYSKIILSTLPSIISNTFIHLSPILSPSTPLRPPHLSPQPDTFASSALILDAINSLSQCIHLSLQISLTSHSPPISHSPPLRIIIAISHLHPHLFPLFPISLSPISHFSLPISSNYPHSLSPLSLPSLPSSPALPISQFFTPCSSNYPIPLKTHRLSPSLPSLSSPSLTSLPSRSIISISLTPSLVPLFSTPSTFSHLPSALSLPSPSLFPSLSPLSLPLSPILSFFSHLSLLSILSSLFPSLSTHLSPPPSHLSHPSHQLFPIPLTPLSHPSLSLFPSLSSLPISILSISSDYPILSPISHSLPSLILSHLIIIPLFISFPHLSPPAADPGRQLADGGDEPQEPGDVLRRDRADASLHLGDFDRQDYLNVNNFTEETYFQLRFPRRAAEGG</sequence>
<gene>
    <name evidence="2" type="ORF">C7M84_022391</name>
</gene>
<keyword evidence="3" id="KW-1185">Reference proteome</keyword>
<evidence type="ECO:0000313" key="3">
    <source>
        <dbReference type="Proteomes" id="UP000283509"/>
    </source>
</evidence>
<evidence type="ECO:0000256" key="1">
    <source>
        <dbReference type="SAM" id="MobiDB-lite"/>
    </source>
</evidence>
<feature type="region of interest" description="Disordered" evidence="1">
    <location>
        <begin position="379"/>
        <end position="398"/>
    </location>
</feature>
<proteinExistence type="predicted"/>
<evidence type="ECO:0000313" key="2">
    <source>
        <dbReference type="EMBL" id="ROT84417.1"/>
    </source>
</evidence>
<reference evidence="2 3" key="2">
    <citation type="submission" date="2019-01" db="EMBL/GenBank/DDBJ databases">
        <title>The decoding of complex shrimp genome reveals the adaptation for benthos swimmer, frequently molting mechanism and breeding impact on genome.</title>
        <authorList>
            <person name="Sun Y."/>
            <person name="Gao Y."/>
            <person name="Yu Y."/>
        </authorList>
    </citation>
    <scope>NUCLEOTIDE SEQUENCE [LARGE SCALE GENOMIC DNA]</scope>
    <source>
        <tissue evidence="2">Muscle</tissue>
    </source>
</reference>
<dbReference type="Proteomes" id="UP000283509">
    <property type="component" value="Unassembled WGS sequence"/>
</dbReference>
<comment type="caution">
    <text evidence="2">The sequence shown here is derived from an EMBL/GenBank/DDBJ whole genome shotgun (WGS) entry which is preliminary data.</text>
</comment>
<reference evidence="2 3" key="1">
    <citation type="submission" date="2018-04" db="EMBL/GenBank/DDBJ databases">
        <authorList>
            <person name="Zhang X."/>
            <person name="Yuan J."/>
            <person name="Li F."/>
            <person name="Xiang J."/>
        </authorList>
    </citation>
    <scope>NUCLEOTIDE SEQUENCE [LARGE SCALE GENOMIC DNA]</scope>
    <source>
        <tissue evidence="2">Muscle</tissue>
    </source>
</reference>
<dbReference type="EMBL" id="QCYY01000544">
    <property type="protein sequence ID" value="ROT84417.1"/>
    <property type="molecule type" value="Genomic_DNA"/>
</dbReference>
<organism evidence="2 3">
    <name type="scientific">Penaeus vannamei</name>
    <name type="common">Whiteleg shrimp</name>
    <name type="synonym">Litopenaeus vannamei</name>
    <dbReference type="NCBI Taxonomy" id="6689"/>
    <lineage>
        <taxon>Eukaryota</taxon>
        <taxon>Metazoa</taxon>
        <taxon>Ecdysozoa</taxon>
        <taxon>Arthropoda</taxon>
        <taxon>Crustacea</taxon>
        <taxon>Multicrustacea</taxon>
        <taxon>Malacostraca</taxon>
        <taxon>Eumalacostraca</taxon>
        <taxon>Eucarida</taxon>
        <taxon>Decapoda</taxon>
        <taxon>Dendrobranchiata</taxon>
        <taxon>Penaeoidea</taxon>
        <taxon>Penaeidae</taxon>
        <taxon>Penaeus</taxon>
    </lineage>
</organism>
<dbReference type="AlphaFoldDB" id="A0A3R7NDQ4"/>
<accession>A0A3R7NDQ4</accession>
<protein>
    <submittedName>
        <fullName evidence="2">Uncharacterized protein</fullName>
    </submittedName>
</protein>